<dbReference type="Proteomes" id="UP000218896">
    <property type="component" value="Unassembled WGS sequence"/>
</dbReference>
<dbReference type="InterPro" id="IPR046886">
    <property type="entry name" value="RsmE_MTase_dom"/>
</dbReference>
<dbReference type="GO" id="GO:0070475">
    <property type="term" value="P:rRNA base methylation"/>
    <property type="evidence" value="ECO:0007669"/>
    <property type="project" value="TreeGrafter"/>
</dbReference>
<evidence type="ECO:0000256" key="1">
    <source>
        <dbReference type="ARBA" id="ARBA00004496"/>
    </source>
</evidence>
<dbReference type="GO" id="GO:0070042">
    <property type="term" value="F:rRNA (uridine-N3-)-methyltransferase activity"/>
    <property type="evidence" value="ECO:0007669"/>
    <property type="project" value="TreeGrafter"/>
</dbReference>
<dbReference type="CDD" id="cd18084">
    <property type="entry name" value="RsmE-like"/>
    <property type="match status" value="1"/>
</dbReference>
<accession>A0A2A2F7R4</accession>
<evidence type="ECO:0000313" key="13">
    <source>
        <dbReference type="Proteomes" id="UP000218896"/>
    </source>
</evidence>
<dbReference type="EMBL" id="NSKD01000001">
    <property type="protein sequence ID" value="PAU81601.1"/>
    <property type="molecule type" value="Genomic_DNA"/>
</dbReference>
<comment type="similarity">
    <text evidence="2 10">Belongs to the RNA methyltransferase RsmE family.</text>
</comment>
<dbReference type="InterPro" id="IPR029028">
    <property type="entry name" value="Alpha/beta_knot_MTases"/>
</dbReference>
<comment type="catalytic activity">
    <reaction evidence="9 10">
        <text>uridine(1498) in 16S rRNA + S-adenosyl-L-methionine = N(3)-methyluridine(1498) in 16S rRNA + S-adenosyl-L-homocysteine + H(+)</text>
        <dbReference type="Rhea" id="RHEA:42920"/>
        <dbReference type="Rhea" id="RHEA-COMP:10283"/>
        <dbReference type="Rhea" id="RHEA-COMP:10284"/>
        <dbReference type="ChEBI" id="CHEBI:15378"/>
        <dbReference type="ChEBI" id="CHEBI:57856"/>
        <dbReference type="ChEBI" id="CHEBI:59789"/>
        <dbReference type="ChEBI" id="CHEBI:65315"/>
        <dbReference type="ChEBI" id="CHEBI:74502"/>
        <dbReference type="EC" id="2.1.1.193"/>
    </reaction>
</comment>
<dbReference type="Gene3D" id="3.40.1280.10">
    <property type="match status" value="1"/>
</dbReference>
<evidence type="ECO:0000256" key="5">
    <source>
        <dbReference type="ARBA" id="ARBA00022603"/>
    </source>
</evidence>
<dbReference type="PIRSF" id="PIRSF015601">
    <property type="entry name" value="MTase_slr0722"/>
    <property type="match status" value="1"/>
</dbReference>
<gene>
    <name evidence="12" type="ORF">CK501_00135</name>
</gene>
<dbReference type="EC" id="2.1.1.193" evidence="10"/>
<keyword evidence="7 10" id="KW-0949">S-adenosyl-L-methionine</keyword>
<name>A0A2A2F7R4_9GAMM</name>
<evidence type="ECO:0000256" key="7">
    <source>
        <dbReference type="ARBA" id="ARBA00022691"/>
    </source>
</evidence>
<organism evidence="12 13">
    <name type="scientific">Halovibrio salipaludis</name>
    <dbReference type="NCBI Taxonomy" id="2032626"/>
    <lineage>
        <taxon>Bacteria</taxon>
        <taxon>Pseudomonadati</taxon>
        <taxon>Pseudomonadota</taxon>
        <taxon>Gammaproteobacteria</taxon>
        <taxon>Oceanospirillales</taxon>
        <taxon>Halomonadaceae</taxon>
        <taxon>Halovibrio</taxon>
    </lineage>
</organism>
<evidence type="ECO:0000313" key="12">
    <source>
        <dbReference type="EMBL" id="PAU81601.1"/>
    </source>
</evidence>
<evidence type="ECO:0000256" key="8">
    <source>
        <dbReference type="ARBA" id="ARBA00025699"/>
    </source>
</evidence>
<proteinExistence type="inferred from homology"/>
<dbReference type="InterPro" id="IPR029026">
    <property type="entry name" value="tRNA_m1G_MTases_N"/>
</dbReference>
<comment type="subcellular location">
    <subcellularLocation>
        <location evidence="1 10">Cytoplasm</location>
    </subcellularLocation>
</comment>
<dbReference type="PANTHER" id="PTHR30027:SF3">
    <property type="entry name" value="16S RRNA (URACIL(1498)-N(3))-METHYLTRANSFERASE"/>
    <property type="match status" value="1"/>
</dbReference>
<dbReference type="AlphaFoldDB" id="A0A2A2F7R4"/>
<evidence type="ECO:0000259" key="11">
    <source>
        <dbReference type="Pfam" id="PF04452"/>
    </source>
</evidence>
<dbReference type="GO" id="GO:0005737">
    <property type="term" value="C:cytoplasm"/>
    <property type="evidence" value="ECO:0007669"/>
    <property type="project" value="UniProtKB-SubCell"/>
</dbReference>
<evidence type="ECO:0000256" key="10">
    <source>
        <dbReference type="PIRNR" id="PIRNR015601"/>
    </source>
</evidence>
<dbReference type="OrthoDB" id="9815641at2"/>
<comment type="caution">
    <text evidence="12">The sequence shown here is derived from an EMBL/GenBank/DDBJ whole genome shotgun (WGS) entry which is preliminary data.</text>
</comment>
<feature type="domain" description="Ribosomal RNA small subunit methyltransferase E methyltransferase" evidence="11">
    <location>
        <begin position="72"/>
        <end position="232"/>
    </location>
</feature>
<dbReference type="SUPFAM" id="SSF75217">
    <property type="entry name" value="alpha/beta knot"/>
    <property type="match status" value="1"/>
</dbReference>
<dbReference type="NCBIfam" id="NF008700">
    <property type="entry name" value="PRK11713.5-4"/>
    <property type="match status" value="1"/>
</dbReference>
<evidence type="ECO:0000256" key="9">
    <source>
        <dbReference type="ARBA" id="ARBA00047944"/>
    </source>
</evidence>
<reference evidence="12 13" key="1">
    <citation type="submission" date="2017-08" db="EMBL/GenBank/DDBJ databases">
        <title>Halovibrio sewagensis sp. nov., isolated from wastewater of high salinity.</title>
        <authorList>
            <person name="Dong X."/>
            <person name="Zhang G."/>
        </authorList>
    </citation>
    <scope>NUCLEOTIDE SEQUENCE [LARGE SCALE GENOMIC DNA]</scope>
    <source>
        <strain evidence="12 13">YL5-2</strain>
    </source>
</reference>
<comment type="function">
    <text evidence="8 10">Specifically methylates the N3 position of the uracil ring of uridine 1498 (m3U1498) in 16S rRNA. Acts on the fully assembled 30S ribosomal subunit.</text>
</comment>
<dbReference type="RefSeq" id="WP_095615708.1">
    <property type="nucleotide sequence ID" value="NZ_NSKD01000001.1"/>
</dbReference>
<dbReference type="Pfam" id="PF04452">
    <property type="entry name" value="Methyltrans_RNA"/>
    <property type="match status" value="1"/>
</dbReference>
<dbReference type="PANTHER" id="PTHR30027">
    <property type="entry name" value="RIBOSOMAL RNA SMALL SUBUNIT METHYLTRANSFERASE E"/>
    <property type="match status" value="1"/>
</dbReference>
<evidence type="ECO:0000256" key="4">
    <source>
        <dbReference type="ARBA" id="ARBA00022552"/>
    </source>
</evidence>
<sequence length="240" mass="26729">MNLLLLHPEQLETRERARVTGRQLQHLHQVHRAGTGDTLRVGLRDSAMGRARIEHLDAHEAILALELDEAPPAPLPLTLVLALPRPKMLRRIIQSVVSMGVKHLVLVNSYRVEKSYWQTPWLQPESLTEQITLGLEQGRDTGWPTILQRNRFKPFVEDELAAITTGSRRLIAHPGSAGACPQGLDEPVSLCIGPEGGFIPYEVELIRDQGFEPVHLGPRILRTETFVPAALGRLFDIPSG</sequence>
<dbReference type="InterPro" id="IPR006700">
    <property type="entry name" value="RsmE"/>
</dbReference>
<dbReference type="NCBIfam" id="TIGR00046">
    <property type="entry name" value="RsmE family RNA methyltransferase"/>
    <property type="match status" value="1"/>
</dbReference>
<keyword evidence="6 10" id="KW-0808">Transferase</keyword>
<evidence type="ECO:0000256" key="6">
    <source>
        <dbReference type="ARBA" id="ARBA00022679"/>
    </source>
</evidence>
<keyword evidence="13" id="KW-1185">Reference proteome</keyword>
<evidence type="ECO:0000256" key="3">
    <source>
        <dbReference type="ARBA" id="ARBA00022490"/>
    </source>
</evidence>
<keyword evidence="5 10" id="KW-0489">Methyltransferase</keyword>
<protein>
    <recommendedName>
        <fullName evidence="10">Ribosomal RNA small subunit methyltransferase E</fullName>
        <ecNumber evidence="10">2.1.1.193</ecNumber>
    </recommendedName>
</protein>
<evidence type="ECO:0000256" key="2">
    <source>
        <dbReference type="ARBA" id="ARBA00005528"/>
    </source>
</evidence>
<keyword evidence="4 10" id="KW-0698">rRNA processing</keyword>
<keyword evidence="3 10" id="KW-0963">Cytoplasm</keyword>